<reference evidence="2" key="1">
    <citation type="submission" date="2020-03" db="EMBL/GenBank/DDBJ databases">
        <title>The deep terrestrial virosphere.</title>
        <authorList>
            <person name="Holmfeldt K."/>
            <person name="Nilsson E."/>
            <person name="Simone D."/>
            <person name="Lopez-Fernandez M."/>
            <person name="Wu X."/>
            <person name="de Brujin I."/>
            <person name="Lundin D."/>
            <person name="Andersson A."/>
            <person name="Bertilsson S."/>
            <person name="Dopson M."/>
        </authorList>
    </citation>
    <scope>NUCLEOTIDE SEQUENCE</scope>
    <source>
        <strain evidence="1">MM415A02446</strain>
        <strain evidence="2">MM415B04560</strain>
    </source>
</reference>
<accession>A0A6M3LE34</accession>
<organism evidence="2">
    <name type="scientific">viral metagenome</name>
    <dbReference type="NCBI Taxonomy" id="1070528"/>
    <lineage>
        <taxon>unclassified sequences</taxon>
        <taxon>metagenomes</taxon>
        <taxon>organismal metagenomes</taxon>
    </lineage>
</organism>
<dbReference type="EMBL" id="MT142008">
    <property type="protein sequence ID" value="QJA73189.1"/>
    <property type="molecule type" value="Genomic_DNA"/>
</dbReference>
<protein>
    <submittedName>
        <fullName evidence="2">Uncharacterized protein</fullName>
    </submittedName>
</protein>
<evidence type="ECO:0000313" key="2">
    <source>
        <dbReference type="EMBL" id="QJA92609.1"/>
    </source>
</evidence>
<evidence type="ECO:0000313" key="1">
    <source>
        <dbReference type="EMBL" id="QJA73189.1"/>
    </source>
</evidence>
<name>A0A6M3LE34_9ZZZZ</name>
<sequence>MKSECPICRTELESLLKIGDKSPYHYRCPKCERGFYVHDLKGVAGMRLSGKTDEYIRNIILKEEENVGKPE</sequence>
<gene>
    <name evidence="1" type="ORF">MM415A02446_0016</name>
    <name evidence="2" type="ORF">MM415B04560_0008</name>
</gene>
<proteinExistence type="predicted"/>
<dbReference type="EMBL" id="MT143081">
    <property type="protein sequence ID" value="QJA92609.1"/>
    <property type="molecule type" value="Genomic_DNA"/>
</dbReference>
<dbReference type="AlphaFoldDB" id="A0A6M3LE34"/>